<dbReference type="EMBL" id="PCSB01000057">
    <property type="protein sequence ID" value="PIP31607.1"/>
    <property type="molecule type" value="Genomic_DNA"/>
</dbReference>
<gene>
    <name evidence="3" type="ORF">COX24_02680</name>
</gene>
<name>A0A2G9ZEM5_9BACT</name>
<feature type="region of interest" description="Disordered" evidence="1">
    <location>
        <begin position="128"/>
        <end position="161"/>
    </location>
</feature>
<organism evidence="3 4">
    <name type="scientific">bacterium (Candidatus Gribaldobacteria) CG23_combo_of_CG06-09_8_20_14_all_37_87_8</name>
    <dbReference type="NCBI Taxonomy" id="2014278"/>
    <lineage>
        <taxon>Bacteria</taxon>
        <taxon>Candidatus Gribaldobacteria</taxon>
    </lineage>
</organism>
<evidence type="ECO:0000256" key="1">
    <source>
        <dbReference type="SAM" id="MobiDB-lite"/>
    </source>
</evidence>
<evidence type="ECO:0000313" key="4">
    <source>
        <dbReference type="Proteomes" id="UP000230447"/>
    </source>
</evidence>
<feature type="compositionally biased region" description="Low complexity" evidence="1">
    <location>
        <begin position="145"/>
        <end position="159"/>
    </location>
</feature>
<dbReference type="Pfam" id="PF01471">
    <property type="entry name" value="PG_binding_1"/>
    <property type="match status" value="1"/>
</dbReference>
<accession>A0A2G9ZEM5</accession>
<dbReference type="AlphaFoldDB" id="A0A2G9ZEM5"/>
<reference evidence="3 4" key="1">
    <citation type="submission" date="2017-09" db="EMBL/GenBank/DDBJ databases">
        <title>Depth-based differentiation of microbial function through sediment-hosted aquifers and enrichment of novel symbionts in the deep terrestrial subsurface.</title>
        <authorList>
            <person name="Probst A.J."/>
            <person name="Ladd B."/>
            <person name="Jarett J.K."/>
            <person name="Geller-Mcgrath D.E."/>
            <person name="Sieber C.M."/>
            <person name="Emerson J.B."/>
            <person name="Anantharaman K."/>
            <person name="Thomas B.C."/>
            <person name="Malmstrom R."/>
            <person name="Stieglmeier M."/>
            <person name="Klingl A."/>
            <person name="Woyke T."/>
            <person name="Ryan C.M."/>
            <person name="Banfield J.F."/>
        </authorList>
    </citation>
    <scope>NUCLEOTIDE SEQUENCE [LARGE SCALE GENOMIC DNA]</scope>
    <source>
        <strain evidence="3">CG23_combo_of_CG06-09_8_20_14_all_37_87_8</strain>
    </source>
</reference>
<dbReference type="InterPro" id="IPR036365">
    <property type="entry name" value="PGBD-like_sf"/>
</dbReference>
<protein>
    <recommendedName>
        <fullName evidence="2">Peptidoglycan binding-like domain-containing protein</fullName>
    </recommendedName>
</protein>
<evidence type="ECO:0000313" key="3">
    <source>
        <dbReference type="EMBL" id="PIP31607.1"/>
    </source>
</evidence>
<evidence type="ECO:0000259" key="2">
    <source>
        <dbReference type="Pfam" id="PF01471"/>
    </source>
</evidence>
<dbReference type="InterPro" id="IPR036366">
    <property type="entry name" value="PGBDSf"/>
</dbReference>
<comment type="caution">
    <text evidence="3">The sequence shown here is derived from an EMBL/GenBank/DDBJ whole genome shotgun (WGS) entry which is preliminary data.</text>
</comment>
<feature type="domain" description="Peptidoglycan binding-like" evidence="2">
    <location>
        <begin position="212"/>
        <end position="279"/>
    </location>
</feature>
<sequence length="286" mass="29643">MKKQYIFPILLLLVVLALPVRGQAAYNTVTFDADTDLYFTGVPATITVSSGSMVADLEVKPSTLNLSMESGSTITLTSSDKLIMTSNLDVDTVCGSSASTLTITSATTQGVSVDITANSCQTGAAVVTTGGSGGGGGSSTPPPSTTKTPAPETTPAEKSISQMTTAEVTAKIAEITQLIAQLQTQLIQMLGGSAMSGISGVLPEINLKTGSTGEAVKLLQTWLAKDAEIYPEGIISGYFGPLTKTAVIRFQEKYKAEVLDPWNFTNGTGIVGPTTRAKLSELFGSQ</sequence>
<dbReference type="SUPFAM" id="SSF47090">
    <property type="entry name" value="PGBD-like"/>
    <property type="match status" value="1"/>
</dbReference>
<dbReference type="Proteomes" id="UP000230447">
    <property type="component" value="Unassembled WGS sequence"/>
</dbReference>
<proteinExistence type="predicted"/>
<dbReference type="InterPro" id="IPR002477">
    <property type="entry name" value="Peptidoglycan-bd-like"/>
</dbReference>
<dbReference type="Gene3D" id="1.10.101.10">
    <property type="entry name" value="PGBD-like superfamily/PGBD"/>
    <property type="match status" value="1"/>
</dbReference>